<reference evidence="2 3" key="1">
    <citation type="submission" date="2019-12" db="EMBL/GenBank/DDBJ databases">
        <title>Whole genome sequencing of endophytic Actinobacterium Micromonospora sp. MPMI6T.</title>
        <authorList>
            <person name="Evv R."/>
            <person name="Podile A.R."/>
        </authorList>
    </citation>
    <scope>NUCLEOTIDE SEQUENCE [LARGE SCALE GENOMIC DNA]</scope>
    <source>
        <strain evidence="2 3">MPMI6</strain>
    </source>
</reference>
<name>A0ABS3VL30_MICEH</name>
<dbReference type="Gene3D" id="3.90.550.10">
    <property type="entry name" value="Spore Coat Polysaccharide Biosynthesis Protein SpsA, Chain A"/>
    <property type="match status" value="1"/>
</dbReference>
<dbReference type="CDD" id="cd04186">
    <property type="entry name" value="GT_2_like_c"/>
    <property type="match status" value="1"/>
</dbReference>
<dbReference type="RefSeq" id="WP_208811410.1">
    <property type="nucleotide sequence ID" value="NZ_WVUH01000018.1"/>
</dbReference>
<accession>A0ABS3VL30</accession>
<dbReference type="InterPro" id="IPR029044">
    <property type="entry name" value="Nucleotide-diphossugar_trans"/>
</dbReference>
<gene>
    <name evidence="2" type="ORF">GSF22_04265</name>
</gene>
<dbReference type="Proteomes" id="UP000823521">
    <property type="component" value="Unassembled WGS sequence"/>
</dbReference>
<evidence type="ECO:0000259" key="1">
    <source>
        <dbReference type="Pfam" id="PF00535"/>
    </source>
</evidence>
<proteinExistence type="predicted"/>
<dbReference type="Pfam" id="PF00535">
    <property type="entry name" value="Glycos_transf_2"/>
    <property type="match status" value="1"/>
</dbReference>
<dbReference type="EMBL" id="WVUH01000018">
    <property type="protein sequence ID" value="MBO4205227.1"/>
    <property type="molecule type" value="Genomic_DNA"/>
</dbReference>
<evidence type="ECO:0000313" key="3">
    <source>
        <dbReference type="Proteomes" id="UP000823521"/>
    </source>
</evidence>
<sequence>MTPTVSVIMVSYQTRRLILRALATLRDATPTVPYEVIVVDNASTDGSAHAVRAEHPEVRVIRLARNIGFGRAVNVGAARARGGYLLLLNPDTEPVGDPVGALVGYARTHPGHRIYAGRTLHPDGTDDGRSVFGFPSLWGHVCYATGLSSMFRRLRWTNPEELPGLDRRVGGPVPAASGCLLLVDRALFTTLGGFTPDYFMYSEDVDLCHRATAHGAQPVLVPAARVVHLNGAASTGVRKRVMLLRGRITYLRLRWPARRARIAEGLLVAGVAARALAAQLCGRDSPVREVWRQRADWRAGWPPAASLDPVEILDGDPAQPV</sequence>
<dbReference type="PANTHER" id="PTHR43179:SF7">
    <property type="entry name" value="RHAMNOSYLTRANSFERASE WBBL"/>
    <property type="match status" value="1"/>
</dbReference>
<dbReference type="PANTHER" id="PTHR43179">
    <property type="entry name" value="RHAMNOSYLTRANSFERASE WBBL"/>
    <property type="match status" value="1"/>
</dbReference>
<dbReference type="SUPFAM" id="SSF53448">
    <property type="entry name" value="Nucleotide-diphospho-sugar transferases"/>
    <property type="match status" value="1"/>
</dbReference>
<comment type="caution">
    <text evidence="2">The sequence shown here is derived from an EMBL/GenBank/DDBJ whole genome shotgun (WGS) entry which is preliminary data.</text>
</comment>
<dbReference type="InterPro" id="IPR001173">
    <property type="entry name" value="Glyco_trans_2-like"/>
</dbReference>
<keyword evidence="3" id="KW-1185">Reference proteome</keyword>
<evidence type="ECO:0000313" key="2">
    <source>
        <dbReference type="EMBL" id="MBO4205227.1"/>
    </source>
</evidence>
<feature type="domain" description="Glycosyltransferase 2-like" evidence="1">
    <location>
        <begin position="6"/>
        <end position="131"/>
    </location>
</feature>
<protein>
    <submittedName>
        <fullName evidence="2">Glycosyltransferase</fullName>
    </submittedName>
</protein>
<organism evidence="2 3">
    <name type="scientific">Micromonospora echinofusca</name>
    <dbReference type="NCBI Taxonomy" id="47858"/>
    <lineage>
        <taxon>Bacteria</taxon>
        <taxon>Bacillati</taxon>
        <taxon>Actinomycetota</taxon>
        <taxon>Actinomycetes</taxon>
        <taxon>Micromonosporales</taxon>
        <taxon>Micromonosporaceae</taxon>
        <taxon>Micromonospora</taxon>
    </lineage>
</organism>